<dbReference type="InterPro" id="IPR002491">
    <property type="entry name" value="ABC_transptr_periplasmic_BD"/>
</dbReference>
<organism evidence="4 5">
    <name type="scientific">Advenella kashmirensis W13003</name>
    <dbReference type="NCBI Taxonomy" id="1424334"/>
    <lineage>
        <taxon>Bacteria</taxon>
        <taxon>Pseudomonadati</taxon>
        <taxon>Pseudomonadota</taxon>
        <taxon>Betaproteobacteria</taxon>
        <taxon>Burkholderiales</taxon>
        <taxon>Alcaligenaceae</taxon>
    </lineage>
</organism>
<dbReference type="SUPFAM" id="SSF53807">
    <property type="entry name" value="Helical backbone' metal receptor"/>
    <property type="match status" value="1"/>
</dbReference>
<protein>
    <submittedName>
        <fullName evidence="4">Cobalmin ABC transporter substrate-binding protein</fullName>
    </submittedName>
</protein>
<keyword evidence="1 2" id="KW-0732">Signal</keyword>
<dbReference type="RefSeq" id="WP_024003766.1">
    <property type="nucleotide sequence ID" value="NZ_KI650979.1"/>
</dbReference>
<dbReference type="InterPro" id="IPR050902">
    <property type="entry name" value="ABC_Transporter_SBP"/>
</dbReference>
<dbReference type="GO" id="GO:0071281">
    <property type="term" value="P:cellular response to iron ion"/>
    <property type="evidence" value="ECO:0007669"/>
    <property type="project" value="TreeGrafter"/>
</dbReference>
<dbReference type="HOGENOM" id="CLU_038034_2_5_4"/>
<evidence type="ECO:0000256" key="1">
    <source>
        <dbReference type="ARBA" id="ARBA00022729"/>
    </source>
</evidence>
<dbReference type="PATRIC" id="fig|1424334.3.peg.705"/>
<comment type="caution">
    <text evidence="4">The sequence shown here is derived from an EMBL/GenBank/DDBJ whole genome shotgun (WGS) entry which is preliminary data.</text>
</comment>
<dbReference type="eggNOG" id="COG0614">
    <property type="taxonomic scope" value="Bacteria"/>
</dbReference>
<evidence type="ECO:0000259" key="3">
    <source>
        <dbReference type="PROSITE" id="PS50983"/>
    </source>
</evidence>
<dbReference type="PROSITE" id="PS50983">
    <property type="entry name" value="FE_B12_PBP"/>
    <property type="match status" value="1"/>
</dbReference>
<feature type="signal peptide" evidence="2">
    <location>
        <begin position="1"/>
        <end position="36"/>
    </location>
</feature>
<dbReference type="NCBIfam" id="NF038402">
    <property type="entry name" value="TroA_like"/>
    <property type="match status" value="1"/>
</dbReference>
<keyword evidence="5" id="KW-1185">Reference proteome</keyword>
<reference evidence="4 5" key="1">
    <citation type="journal article" date="2014" name="Genome Announc.">
        <title>Draft Genome Sequence of Advenella kashmirensis Strain W13003, a Polycyclic Aromatic Hydrocarbon-Degrading Bacterium.</title>
        <authorList>
            <person name="Wang X."/>
            <person name="Jin D."/>
            <person name="Zhou L."/>
            <person name="Wu L."/>
            <person name="An W."/>
            <person name="Zhao L."/>
        </authorList>
    </citation>
    <scope>NUCLEOTIDE SEQUENCE [LARGE SCALE GENOMIC DNA]</scope>
    <source>
        <strain evidence="4 5">W13003</strain>
    </source>
</reference>
<dbReference type="AlphaFoldDB" id="V8QY04"/>
<dbReference type="PANTHER" id="PTHR30535:SF34">
    <property type="entry name" value="MOLYBDATE-BINDING PROTEIN MOLA"/>
    <property type="match status" value="1"/>
</dbReference>
<name>V8QY04_9BURK</name>
<dbReference type="Gene3D" id="3.40.50.1980">
    <property type="entry name" value="Nitrogenase molybdenum iron protein domain"/>
    <property type="match status" value="2"/>
</dbReference>
<evidence type="ECO:0000313" key="5">
    <source>
        <dbReference type="Proteomes" id="UP000018733"/>
    </source>
</evidence>
<dbReference type="STRING" id="1424334.W822_03495"/>
<feature type="chain" id="PRO_5004772131" evidence="2">
    <location>
        <begin position="37"/>
        <end position="309"/>
    </location>
</feature>
<dbReference type="InterPro" id="IPR054828">
    <property type="entry name" value="Vit_B12_bind_prot"/>
</dbReference>
<dbReference type="PANTHER" id="PTHR30535">
    <property type="entry name" value="VITAMIN B12-BINDING PROTEIN"/>
    <property type="match status" value="1"/>
</dbReference>
<dbReference type="EMBL" id="AYXT01000001">
    <property type="protein sequence ID" value="ETF04248.1"/>
    <property type="molecule type" value="Genomic_DNA"/>
</dbReference>
<proteinExistence type="predicted"/>
<dbReference type="Proteomes" id="UP000018733">
    <property type="component" value="Unassembled WGS sequence"/>
</dbReference>
<accession>V8QY04</accession>
<sequence length="309" mass="33892">MVSRKRTRFLHNTNAMKIWLLAALLCIVATTGPARADIGKTAVSLAPHLTELMFAAGAGNHLLGVSEASNYPTSVASLPRVGSGVAPNAERIALLRPDVILAWGYTNRKDLYPALRKLKLPVHYQAPVTLDDIVRDIDELGELFGTQAAARTTTQALQDILNETRLRYRDAVKVKVFALVGLDPLYTLDNRSFVIDALRACGAQSAFPSLSTPASIISREQLLLAHPQAVLFGSKQIDAESRMIANYFADLGTALQPDQLIGQDPDILFRPTDRLIRSLPQLCSRIDQIRRRLSPVPSESPLPPPRHQP</sequence>
<gene>
    <name evidence="4" type="ORF">W822_03495</name>
</gene>
<evidence type="ECO:0000313" key="4">
    <source>
        <dbReference type="EMBL" id="ETF04248.1"/>
    </source>
</evidence>
<dbReference type="OrthoDB" id="6495095at2"/>
<evidence type="ECO:0000256" key="2">
    <source>
        <dbReference type="SAM" id="SignalP"/>
    </source>
</evidence>
<dbReference type="Pfam" id="PF01497">
    <property type="entry name" value="Peripla_BP_2"/>
    <property type="match status" value="1"/>
</dbReference>
<feature type="domain" description="Fe/B12 periplasmic-binding" evidence="3">
    <location>
        <begin position="41"/>
        <end position="297"/>
    </location>
</feature>